<dbReference type="PROSITE" id="PS00868">
    <property type="entry name" value="CYS_MET_METAB_PP"/>
    <property type="match status" value="1"/>
</dbReference>
<evidence type="ECO:0000256" key="5">
    <source>
        <dbReference type="PIRSR" id="PIRSR001434-2"/>
    </source>
</evidence>
<name>A0A2N0X654_9CORY</name>
<dbReference type="InterPro" id="IPR015421">
    <property type="entry name" value="PyrdxlP-dep_Trfase_major"/>
</dbReference>
<dbReference type="PIRSF" id="PIRSF001434">
    <property type="entry name" value="CGS"/>
    <property type="match status" value="1"/>
</dbReference>
<evidence type="ECO:0000256" key="6">
    <source>
        <dbReference type="RuleBase" id="RU362118"/>
    </source>
</evidence>
<dbReference type="GO" id="GO:0030170">
    <property type="term" value="F:pyridoxal phosphate binding"/>
    <property type="evidence" value="ECO:0007669"/>
    <property type="project" value="InterPro"/>
</dbReference>
<dbReference type="Pfam" id="PF01053">
    <property type="entry name" value="Cys_Met_Meta_PP"/>
    <property type="match status" value="1"/>
</dbReference>
<dbReference type="SUPFAM" id="SSF53383">
    <property type="entry name" value="PLP-dependent transferases"/>
    <property type="match status" value="1"/>
</dbReference>
<dbReference type="AlphaFoldDB" id="A0A2N0X654"/>
<dbReference type="RefSeq" id="WP_101174038.1">
    <property type="nucleotide sequence ID" value="NZ_JAKRKB010000005.1"/>
</dbReference>
<dbReference type="EMBL" id="PJAF01000025">
    <property type="protein sequence ID" value="PKF68167.1"/>
    <property type="molecule type" value="Genomic_DNA"/>
</dbReference>
<dbReference type="InterPro" id="IPR015424">
    <property type="entry name" value="PyrdxlP-dep_Trfase"/>
</dbReference>
<evidence type="ECO:0000256" key="1">
    <source>
        <dbReference type="ARBA" id="ARBA00001933"/>
    </source>
</evidence>
<evidence type="ECO:0000256" key="3">
    <source>
        <dbReference type="ARBA" id="ARBA00022898"/>
    </source>
</evidence>
<accession>A0A2N0X654</accession>
<dbReference type="OrthoDB" id="9780685at2"/>
<dbReference type="NCBIfam" id="NF005871">
    <property type="entry name" value="PRK07811.1"/>
    <property type="match status" value="1"/>
</dbReference>
<comment type="cofactor">
    <cofactor evidence="1 6">
        <name>pyridoxal 5'-phosphate</name>
        <dbReference type="ChEBI" id="CHEBI:597326"/>
    </cofactor>
</comment>
<protein>
    <submittedName>
        <fullName evidence="7">Cystathionine gamma-synthase</fullName>
    </submittedName>
</protein>
<dbReference type="GO" id="GO:0009086">
    <property type="term" value="P:methionine biosynthetic process"/>
    <property type="evidence" value="ECO:0007669"/>
    <property type="project" value="UniProtKB-KW"/>
</dbReference>
<dbReference type="PANTHER" id="PTHR11808">
    <property type="entry name" value="TRANS-SULFURATION ENZYME FAMILY MEMBER"/>
    <property type="match status" value="1"/>
</dbReference>
<comment type="caution">
    <text evidence="7">The sequence shown here is derived from an EMBL/GenBank/DDBJ whole genome shotgun (WGS) entry which is preliminary data.</text>
</comment>
<keyword evidence="4" id="KW-0028">Amino-acid biosynthesis</keyword>
<dbReference type="GO" id="GO:0019346">
    <property type="term" value="P:transsulfuration"/>
    <property type="evidence" value="ECO:0007669"/>
    <property type="project" value="InterPro"/>
</dbReference>
<dbReference type="Gene3D" id="3.90.1150.10">
    <property type="entry name" value="Aspartate Aminotransferase, domain 1"/>
    <property type="match status" value="1"/>
</dbReference>
<sequence>MSQHTNRADAGTAARLAQGAAGEREWRGLATTAIHGGYRPDAHTGAINVPIYASTTFAQDDVATLRGGYEYSRVGNPTVAALENVVAALEGGAFGRAFASGMAATDTVIRALLRPGDHLILGNDAYGGTFRLIDTSLKDWGVQHSIVDMTDSEQVRAALRENTRLVWAETPTNPLLSITDIAAVARALDGHPARLVVDNTFATPYLQRPLELGADVVVHSTTKYIGGHSDVVGGMVVTNDAALDSELLFLQGGVGAVPSAFDAYLAYRGVKTLGLRMEQHCSNALAVARHLKESPKVSQVLYPGLAEHPGHEVARRQMSGPGGMVSVRFVGGREAALAFCRATRLICLAESLGGVESLLEHPATMTHQSAAGSQLEVPDDLVRISVGIEDRRDLITDIELGLRSVAGDCAL</sequence>
<dbReference type="GO" id="GO:0003962">
    <property type="term" value="F:cystathionine gamma-synthase activity"/>
    <property type="evidence" value="ECO:0007669"/>
    <property type="project" value="TreeGrafter"/>
</dbReference>
<evidence type="ECO:0000313" key="7">
    <source>
        <dbReference type="EMBL" id="PKF68167.1"/>
    </source>
</evidence>
<dbReference type="CDD" id="cd00614">
    <property type="entry name" value="CGS_like"/>
    <property type="match status" value="1"/>
</dbReference>
<evidence type="ECO:0000256" key="4">
    <source>
        <dbReference type="ARBA" id="ARBA00023167"/>
    </source>
</evidence>
<dbReference type="PANTHER" id="PTHR11808:SF15">
    <property type="entry name" value="CYSTATHIONINE GAMMA-LYASE"/>
    <property type="match status" value="1"/>
</dbReference>
<dbReference type="FunFam" id="3.40.640.10:FF:000009">
    <property type="entry name" value="Cystathionine gamma-synthase homolog"/>
    <property type="match status" value="1"/>
</dbReference>
<dbReference type="GO" id="GO:0019343">
    <property type="term" value="P:cysteine biosynthetic process via cystathionine"/>
    <property type="evidence" value="ECO:0007669"/>
    <property type="project" value="TreeGrafter"/>
</dbReference>
<dbReference type="GO" id="GO:0005737">
    <property type="term" value="C:cytoplasm"/>
    <property type="evidence" value="ECO:0007669"/>
    <property type="project" value="TreeGrafter"/>
</dbReference>
<dbReference type="InterPro" id="IPR015422">
    <property type="entry name" value="PyrdxlP-dep_Trfase_small"/>
</dbReference>
<dbReference type="Gene3D" id="3.40.640.10">
    <property type="entry name" value="Type I PLP-dependent aspartate aminotransferase-like (Major domain)"/>
    <property type="match status" value="1"/>
</dbReference>
<dbReference type="Proteomes" id="UP000233249">
    <property type="component" value="Unassembled WGS sequence"/>
</dbReference>
<keyword evidence="4" id="KW-0486">Methionine biosynthesis</keyword>
<dbReference type="STRING" id="1121365.GCA_000375365_00465"/>
<dbReference type="GO" id="GO:0004123">
    <property type="term" value="F:cystathionine gamma-lyase activity"/>
    <property type="evidence" value="ECO:0007669"/>
    <property type="project" value="TreeGrafter"/>
</dbReference>
<organism evidence="7 8">
    <name type="scientific">Corynebacterium mastitidis</name>
    <dbReference type="NCBI Taxonomy" id="161890"/>
    <lineage>
        <taxon>Bacteria</taxon>
        <taxon>Bacillati</taxon>
        <taxon>Actinomycetota</taxon>
        <taxon>Actinomycetes</taxon>
        <taxon>Mycobacteriales</taxon>
        <taxon>Corynebacteriaceae</taxon>
        <taxon>Corynebacterium</taxon>
    </lineage>
</organism>
<dbReference type="InterPro" id="IPR000277">
    <property type="entry name" value="Cys/Met-Metab_PyrdxlP-dep_enz"/>
</dbReference>
<comment type="similarity">
    <text evidence="2 6">Belongs to the trans-sulfuration enzymes family.</text>
</comment>
<evidence type="ECO:0000256" key="2">
    <source>
        <dbReference type="ARBA" id="ARBA00009077"/>
    </source>
</evidence>
<keyword evidence="3 5" id="KW-0663">Pyridoxal phosphate</keyword>
<evidence type="ECO:0000313" key="8">
    <source>
        <dbReference type="Proteomes" id="UP000233249"/>
    </source>
</evidence>
<proteinExistence type="inferred from homology"/>
<gene>
    <name evidence="7" type="ORF">CXB45_08460</name>
</gene>
<feature type="modified residue" description="N6-(pyridoxal phosphate)lysine" evidence="5">
    <location>
        <position position="223"/>
    </location>
</feature>
<dbReference type="InterPro" id="IPR054542">
    <property type="entry name" value="Cys_met_metab_PP"/>
</dbReference>
<reference evidence="7 8" key="1">
    <citation type="submission" date="2017-12" db="EMBL/GenBank/DDBJ databases">
        <title>Corynebacterium mastitidis 16-1433 Genome.</title>
        <authorList>
            <person name="Gulvik C.A."/>
        </authorList>
    </citation>
    <scope>NUCLEOTIDE SEQUENCE [LARGE SCALE GENOMIC DNA]</scope>
    <source>
        <strain evidence="7 8">16-1433</strain>
    </source>
</reference>